<keyword evidence="5" id="KW-0805">Transcription regulation</keyword>
<evidence type="ECO:0000256" key="3">
    <source>
        <dbReference type="ARBA" id="ARBA00022771"/>
    </source>
</evidence>
<dbReference type="InterPro" id="IPR051061">
    <property type="entry name" value="Zinc_finger_trans_reg"/>
</dbReference>
<keyword evidence="12" id="KW-1185">Reference proteome</keyword>
<dbReference type="GO" id="GO:0005634">
    <property type="term" value="C:nucleus"/>
    <property type="evidence" value="ECO:0007669"/>
    <property type="project" value="UniProtKB-SubCell"/>
</dbReference>
<name>A0A1I7V6S1_LOALO</name>
<proteinExistence type="predicted"/>
<dbReference type="InterPro" id="IPR013087">
    <property type="entry name" value="Znf_C2H2_type"/>
</dbReference>
<evidence type="ECO:0000259" key="11">
    <source>
        <dbReference type="PROSITE" id="PS50157"/>
    </source>
</evidence>
<accession>A0A1I7V6S1</accession>
<feature type="compositionally biased region" description="Polar residues" evidence="9">
    <location>
        <begin position="217"/>
        <end position="233"/>
    </location>
</feature>
<evidence type="ECO:0000256" key="10">
    <source>
        <dbReference type="SAM" id="SignalP"/>
    </source>
</evidence>
<dbReference type="Gene3D" id="3.30.160.60">
    <property type="entry name" value="Classic Zinc Finger"/>
    <property type="match status" value="2"/>
</dbReference>
<evidence type="ECO:0000256" key="1">
    <source>
        <dbReference type="ARBA" id="ARBA00004123"/>
    </source>
</evidence>
<evidence type="ECO:0000313" key="12">
    <source>
        <dbReference type="Proteomes" id="UP000095285"/>
    </source>
</evidence>
<keyword evidence="3 8" id="KW-0863">Zinc-finger</keyword>
<evidence type="ECO:0000256" key="2">
    <source>
        <dbReference type="ARBA" id="ARBA00022723"/>
    </source>
</evidence>
<dbReference type="WBParaSite" id="EN70_10497">
    <property type="protein sequence ID" value="EN70_10497"/>
    <property type="gene ID" value="EN70_10497"/>
</dbReference>
<dbReference type="InterPro" id="IPR036236">
    <property type="entry name" value="Znf_C2H2_sf"/>
</dbReference>
<evidence type="ECO:0000256" key="5">
    <source>
        <dbReference type="ARBA" id="ARBA00023015"/>
    </source>
</evidence>
<dbReference type="Proteomes" id="UP000095285">
    <property type="component" value="Unassembled WGS sequence"/>
</dbReference>
<keyword evidence="4" id="KW-0862">Zinc</keyword>
<evidence type="ECO:0000256" key="9">
    <source>
        <dbReference type="SAM" id="MobiDB-lite"/>
    </source>
</evidence>
<dbReference type="PROSITE" id="PS00028">
    <property type="entry name" value="ZINC_FINGER_C2H2_1"/>
    <property type="match status" value="3"/>
</dbReference>
<dbReference type="PANTHER" id="PTHR46179:SF13">
    <property type="entry name" value="C2H2-TYPE DOMAIN-CONTAINING PROTEIN"/>
    <property type="match status" value="1"/>
</dbReference>
<keyword evidence="6" id="KW-0804">Transcription</keyword>
<dbReference type="GO" id="GO:0008270">
    <property type="term" value="F:zinc ion binding"/>
    <property type="evidence" value="ECO:0007669"/>
    <property type="project" value="UniProtKB-KW"/>
</dbReference>
<evidence type="ECO:0000256" key="4">
    <source>
        <dbReference type="ARBA" id="ARBA00022833"/>
    </source>
</evidence>
<keyword evidence="10" id="KW-0732">Signal</keyword>
<dbReference type="PANTHER" id="PTHR46179">
    <property type="entry name" value="ZINC FINGER PROTEIN"/>
    <property type="match status" value="1"/>
</dbReference>
<sequence>MAYIIWFNLLLYIVSVQNSPVKQKHECRYCNATTLTHKEYLEHLETHKEQGVKKYDCPHIDCNATIQGKDEYNKHFQTHDKPFRYQCKPPGCRKEFCYPSSFSKHKESCQYKPQIERKRKCRYCTATIQMGKEYSKHLETHKEQGLYKCTWSTCGKKWRTLKSLRQHYEKHQSKLLCEICGSFFSYKKGLRRHKKQCHGVRDTREGNSQLEHTLANTGNHHTAGQSSVSQQDGSNDEYPLEKFNILDDPDADIFNYLNIPDDVVVNIFDINIDNSNDSAEGTPQLGRTLADTRNHHTAGQSSVTQQDRSNDEYLSEKFDILDDPDGDLFDYLNIPDDVVVNIEDINIDDFDDNIFEC</sequence>
<evidence type="ECO:0000256" key="7">
    <source>
        <dbReference type="ARBA" id="ARBA00023242"/>
    </source>
</evidence>
<comment type="subcellular location">
    <subcellularLocation>
        <location evidence="1">Nucleus</location>
    </subcellularLocation>
</comment>
<dbReference type="SMART" id="SM00355">
    <property type="entry name" value="ZnF_C2H2"/>
    <property type="match status" value="6"/>
</dbReference>
<organism evidence="12 13">
    <name type="scientific">Loa loa</name>
    <name type="common">Eye worm</name>
    <name type="synonym">Filaria loa</name>
    <dbReference type="NCBI Taxonomy" id="7209"/>
    <lineage>
        <taxon>Eukaryota</taxon>
        <taxon>Metazoa</taxon>
        <taxon>Ecdysozoa</taxon>
        <taxon>Nematoda</taxon>
        <taxon>Chromadorea</taxon>
        <taxon>Rhabditida</taxon>
        <taxon>Spirurina</taxon>
        <taxon>Spiruromorpha</taxon>
        <taxon>Filarioidea</taxon>
        <taxon>Onchocercidae</taxon>
        <taxon>Loa</taxon>
    </lineage>
</organism>
<dbReference type="PROSITE" id="PS50157">
    <property type="entry name" value="ZINC_FINGER_C2H2_2"/>
    <property type="match status" value="2"/>
</dbReference>
<feature type="signal peptide" evidence="10">
    <location>
        <begin position="1"/>
        <end position="18"/>
    </location>
</feature>
<feature type="chain" id="PRO_5009309849" evidence="10">
    <location>
        <begin position="19"/>
        <end position="357"/>
    </location>
</feature>
<feature type="region of interest" description="Disordered" evidence="9">
    <location>
        <begin position="217"/>
        <end position="239"/>
    </location>
</feature>
<protein>
    <submittedName>
        <fullName evidence="13">C2H2-type domain-containing protein</fullName>
    </submittedName>
</protein>
<evidence type="ECO:0000256" key="6">
    <source>
        <dbReference type="ARBA" id="ARBA00023163"/>
    </source>
</evidence>
<evidence type="ECO:0000256" key="8">
    <source>
        <dbReference type="PROSITE-ProRule" id="PRU00042"/>
    </source>
</evidence>
<evidence type="ECO:0000313" key="13">
    <source>
        <dbReference type="WBParaSite" id="EN70_10497"/>
    </source>
</evidence>
<feature type="domain" description="C2H2-type" evidence="11">
    <location>
        <begin position="147"/>
        <end position="176"/>
    </location>
</feature>
<dbReference type="AlphaFoldDB" id="A0A1I7V6S1"/>
<dbReference type="eggNOG" id="KOG1721">
    <property type="taxonomic scope" value="Eukaryota"/>
</dbReference>
<reference evidence="12" key="1">
    <citation type="submission" date="2012-04" db="EMBL/GenBank/DDBJ databases">
        <title>The Genome Sequence of Loa loa.</title>
        <authorList>
            <consortium name="The Broad Institute Genome Sequencing Platform"/>
            <consortium name="Broad Institute Genome Sequencing Center for Infectious Disease"/>
            <person name="Nutman T.B."/>
            <person name="Fink D.L."/>
            <person name="Russ C."/>
            <person name="Young S."/>
            <person name="Zeng Q."/>
            <person name="Gargeya S."/>
            <person name="Alvarado L."/>
            <person name="Berlin A."/>
            <person name="Chapman S.B."/>
            <person name="Chen Z."/>
            <person name="Freedman E."/>
            <person name="Gellesch M."/>
            <person name="Goldberg J."/>
            <person name="Griggs A."/>
            <person name="Gujja S."/>
            <person name="Heilman E.R."/>
            <person name="Heiman D."/>
            <person name="Howarth C."/>
            <person name="Mehta T."/>
            <person name="Neiman D."/>
            <person name="Pearson M."/>
            <person name="Roberts A."/>
            <person name="Saif S."/>
            <person name="Shea T."/>
            <person name="Shenoy N."/>
            <person name="Sisk P."/>
            <person name="Stolte C."/>
            <person name="Sykes S."/>
            <person name="White J."/>
            <person name="Yandava C."/>
            <person name="Haas B."/>
            <person name="Henn M.R."/>
            <person name="Nusbaum C."/>
            <person name="Birren B."/>
        </authorList>
    </citation>
    <scope>NUCLEOTIDE SEQUENCE [LARGE SCALE GENOMIC DNA]</scope>
</reference>
<dbReference type="SUPFAM" id="SSF57667">
    <property type="entry name" value="beta-beta-alpha zinc fingers"/>
    <property type="match status" value="1"/>
</dbReference>
<keyword evidence="2" id="KW-0479">Metal-binding</keyword>
<feature type="domain" description="C2H2-type" evidence="11">
    <location>
        <begin position="175"/>
        <end position="203"/>
    </location>
</feature>
<keyword evidence="7" id="KW-0539">Nucleus</keyword>
<reference evidence="13" key="2">
    <citation type="submission" date="2016-11" db="UniProtKB">
        <authorList>
            <consortium name="WormBaseParasite"/>
        </authorList>
    </citation>
    <scope>IDENTIFICATION</scope>
</reference>
<dbReference type="GO" id="GO:0006357">
    <property type="term" value="P:regulation of transcription by RNA polymerase II"/>
    <property type="evidence" value="ECO:0007669"/>
    <property type="project" value="TreeGrafter"/>
</dbReference>